<dbReference type="RefSeq" id="WP_230038442.1">
    <property type="nucleotide sequence ID" value="NZ_JAJJMM010000001.1"/>
</dbReference>
<sequence>MTALNLLSKGKISGFIFIAGRFDVKLAAVPEIESAGSGDCPRSYALKTIKINPKKAS</sequence>
<evidence type="ECO:0000313" key="1">
    <source>
        <dbReference type="EMBL" id="MCC9065039.1"/>
    </source>
</evidence>
<protein>
    <submittedName>
        <fullName evidence="1">Uncharacterized protein</fullName>
    </submittedName>
</protein>
<comment type="caution">
    <text evidence="1">The sequence shown here is derived from an EMBL/GenBank/DDBJ whole genome shotgun (WGS) entry which is preliminary data.</text>
</comment>
<organism evidence="1 2">
    <name type="scientific">Flavobacterium piscisymbiosum</name>
    <dbReference type="NCBI Taxonomy" id="2893753"/>
    <lineage>
        <taxon>Bacteria</taxon>
        <taxon>Pseudomonadati</taxon>
        <taxon>Bacteroidota</taxon>
        <taxon>Flavobacteriia</taxon>
        <taxon>Flavobacteriales</taxon>
        <taxon>Flavobacteriaceae</taxon>
        <taxon>Flavobacterium</taxon>
    </lineage>
</organism>
<evidence type="ECO:0000313" key="2">
    <source>
        <dbReference type="Proteomes" id="UP001430679"/>
    </source>
</evidence>
<gene>
    <name evidence="1" type="ORF">LNP81_18705</name>
</gene>
<proteinExistence type="predicted"/>
<reference evidence="1" key="1">
    <citation type="submission" date="2021-11" db="EMBL/GenBank/DDBJ databases">
        <title>Description of novel Flavobacterium species.</title>
        <authorList>
            <person name="Saticioglu I.B."/>
            <person name="Ay H."/>
            <person name="Altun S."/>
            <person name="Duman M."/>
        </authorList>
    </citation>
    <scope>NUCLEOTIDE SEQUENCE</scope>
    <source>
        <strain evidence="1">F-30</strain>
    </source>
</reference>
<dbReference type="EMBL" id="JAJJMM010000001">
    <property type="protein sequence ID" value="MCC9065039.1"/>
    <property type="molecule type" value="Genomic_DNA"/>
</dbReference>
<dbReference type="Proteomes" id="UP001430679">
    <property type="component" value="Unassembled WGS sequence"/>
</dbReference>
<accession>A0ABS8MHR3</accession>
<name>A0ABS8MHR3_9FLAO</name>
<keyword evidence="2" id="KW-1185">Reference proteome</keyword>